<organism evidence="15 16">
    <name type="scientific">Grifola frondosa</name>
    <name type="common">Maitake</name>
    <name type="synonym">Polyporus frondosus</name>
    <dbReference type="NCBI Taxonomy" id="5627"/>
    <lineage>
        <taxon>Eukaryota</taxon>
        <taxon>Fungi</taxon>
        <taxon>Dikarya</taxon>
        <taxon>Basidiomycota</taxon>
        <taxon>Agaricomycotina</taxon>
        <taxon>Agaricomycetes</taxon>
        <taxon>Polyporales</taxon>
        <taxon>Grifolaceae</taxon>
        <taxon>Grifola</taxon>
    </lineage>
</organism>
<dbReference type="CDD" id="cd11065">
    <property type="entry name" value="CYP64-like"/>
    <property type="match status" value="1"/>
</dbReference>
<dbReference type="Proteomes" id="UP000092993">
    <property type="component" value="Unassembled WGS sequence"/>
</dbReference>
<proteinExistence type="inferred from homology"/>
<dbReference type="GO" id="GO:0020037">
    <property type="term" value="F:heme binding"/>
    <property type="evidence" value="ECO:0007669"/>
    <property type="project" value="InterPro"/>
</dbReference>
<gene>
    <name evidence="15" type="primary">ordA_19</name>
    <name evidence="15" type="ORF">A0H81_14790</name>
</gene>
<dbReference type="PANTHER" id="PTHR46300">
    <property type="entry name" value="P450, PUTATIVE (EUROFUNG)-RELATED-RELATED"/>
    <property type="match status" value="1"/>
</dbReference>
<keyword evidence="9 14" id="KW-0560">Oxidoreductase</keyword>
<evidence type="ECO:0000256" key="2">
    <source>
        <dbReference type="ARBA" id="ARBA00004167"/>
    </source>
</evidence>
<evidence type="ECO:0000256" key="10">
    <source>
        <dbReference type="ARBA" id="ARBA00023004"/>
    </source>
</evidence>
<dbReference type="AlphaFoldDB" id="A0A1C7LKN3"/>
<accession>A0A1C7LKN3</accession>
<evidence type="ECO:0000256" key="14">
    <source>
        <dbReference type="RuleBase" id="RU000461"/>
    </source>
</evidence>
<dbReference type="GO" id="GO:0004497">
    <property type="term" value="F:monooxygenase activity"/>
    <property type="evidence" value="ECO:0007669"/>
    <property type="project" value="UniProtKB-KW"/>
</dbReference>
<dbReference type="PANTHER" id="PTHR46300:SF7">
    <property type="entry name" value="P450, PUTATIVE (EUROFUNG)-RELATED"/>
    <property type="match status" value="1"/>
</dbReference>
<keyword evidence="6" id="KW-0812">Transmembrane</keyword>
<dbReference type="Gene3D" id="1.10.630.10">
    <property type="entry name" value="Cytochrome P450"/>
    <property type="match status" value="1"/>
</dbReference>
<evidence type="ECO:0000256" key="5">
    <source>
        <dbReference type="ARBA" id="ARBA00022617"/>
    </source>
</evidence>
<evidence type="ECO:0000256" key="7">
    <source>
        <dbReference type="ARBA" id="ARBA00022723"/>
    </source>
</evidence>
<keyword evidence="16" id="KW-1185">Reference proteome</keyword>
<dbReference type="InterPro" id="IPR002401">
    <property type="entry name" value="Cyt_P450_E_grp-I"/>
</dbReference>
<dbReference type="GO" id="GO:0005506">
    <property type="term" value="F:iron ion binding"/>
    <property type="evidence" value="ECO:0007669"/>
    <property type="project" value="InterPro"/>
</dbReference>
<dbReference type="Pfam" id="PF00067">
    <property type="entry name" value="p450"/>
    <property type="match status" value="1"/>
</dbReference>
<dbReference type="STRING" id="5627.A0A1C7LKN3"/>
<comment type="pathway">
    <text evidence="3">Secondary metabolite biosynthesis.</text>
</comment>
<keyword evidence="5 13" id="KW-0349">Heme</keyword>
<evidence type="ECO:0000313" key="15">
    <source>
        <dbReference type="EMBL" id="OBZ65325.1"/>
    </source>
</evidence>
<protein>
    <submittedName>
        <fullName evidence="15">O-methylsterigmatocystin oxidoreductase</fullName>
    </submittedName>
</protein>
<dbReference type="SUPFAM" id="SSF48264">
    <property type="entry name" value="Cytochrome P450"/>
    <property type="match status" value="1"/>
</dbReference>
<comment type="cofactor">
    <cofactor evidence="1 13">
        <name>heme</name>
        <dbReference type="ChEBI" id="CHEBI:30413"/>
    </cofactor>
</comment>
<evidence type="ECO:0000256" key="11">
    <source>
        <dbReference type="ARBA" id="ARBA00023033"/>
    </source>
</evidence>
<evidence type="ECO:0000313" key="16">
    <source>
        <dbReference type="Proteomes" id="UP000092993"/>
    </source>
</evidence>
<keyword evidence="12" id="KW-0472">Membrane</keyword>
<comment type="caution">
    <text evidence="15">The sequence shown here is derived from an EMBL/GenBank/DDBJ whole genome shotgun (WGS) entry which is preliminary data.</text>
</comment>
<sequence length="526" mass="59090">MVSTGRMMLDMSNYYWLLPLFFLVILVWKHNRGSLNPNNLPLPPGPRPLPIIGNILDISKTRPWISYRELSTKYGDVLYLRLLGQSVIILGSPEAAYDLFENRSAKYSDRRMSTMASLMGWEWAIPLMPYGQLWRRTRRVLNHYFHHGMIQNYHASQLREVHRLLQSLFLSPDQFDRHIRHAFGAVMLSITYGIEVTGTDDEYAIIAGKAADTMEHLISGSHLVDMIPLLRYVPAWFPGAKFQKNIAKWRKDVVALREVPYATAKAAVEAGSACSSIVSSLLDTLPQQGLVRDDEELAKNVVGVAYVASVDTSISVTRTFFLAMTLYPEVQKKAQAALDAVLGPHRRPNFSDRDSLPYIEALVKECFRWQLVGPLGFPHSNTMDDEYKGYFIPKGSIIMANAWAFSRDPTIYPNPDEFNPERFLKDGNLDAQVKDPSSFAFGFGRRICPGRHFADSLFWLTVASVLHVFDIGPPVDATGQQIPPEAKMTSSILSAPEKFQCTIKPRSLSAEALVNSDVASATSLVM</sequence>
<evidence type="ECO:0000256" key="1">
    <source>
        <dbReference type="ARBA" id="ARBA00001971"/>
    </source>
</evidence>
<evidence type="ECO:0000256" key="4">
    <source>
        <dbReference type="ARBA" id="ARBA00010617"/>
    </source>
</evidence>
<evidence type="ECO:0000256" key="12">
    <source>
        <dbReference type="ARBA" id="ARBA00023136"/>
    </source>
</evidence>
<evidence type="ECO:0000256" key="6">
    <source>
        <dbReference type="ARBA" id="ARBA00022692"/>
    </source>
</evidence>
<keyword evidence="10 13" id="KW-0408">Iron</keyword>
<keyword evidence="8" id="KW-1133">Transmembrane helix</keyword>
<dbReference type="OrthoDB" id="2789670at2759"/>
<keyword evidence="7 13" id="KW-0479">Metal-binding</keyword>
<dbReference type="GO" id="GO:0016020">
    <property type="term" value="C:membrane"/>
    <property type="evidence" value="ECO:0007669"/>
    <property type="project" value="UniProtKB-SubCell"/>
</dbReference>
<comment type="similarity">
    <text evidence="4 14">Belongs to the cytochrome P450 family.</text>
</comment>
<name>A0A1C7LKN3_GRIFR</name>
<feature type="binding site" description="axial binding residue" evidence="13">
    <location>
        <position position="448"/>
    </location>
    <ligand>
        <name>heme</name>
        <dbReference type="ChEBI" id="CHEBI:30413"/>
    </ligand>
    <ligandPart>
        <name>Fe</name>
        <dbReference type="ChEBI" id="CHEBI:18248"/>
    </ligandPart>
</feature>
<dbReference type="PROSITE" id="PS00086">
    <property type="entry name" value="CYTOCHROME_P450"/>
    <property type="match status" value="1"/>
</dbReference>
<evidence type="ECO:0000256" key="9">
    <source>
        <dbReference type="ARBA" id="ARBA00023002"/>
    </source>
</evidence>
<dbReference type="InterPro" id="IPR036396">
    <property type="entry name" value="Cyt_P450_sf"/>
</dbReference>
<evidence type="ECO:0000256" key="8">
    <source>
        <dbReference type="ARBA" id="ARBA00022989"/>
    </source>
</evidence>
<dbReference type="EMBL" id="LUGG01000047">
    <property type="protein sequence ID" value="OBZ65325.1"/>
    <property type="molecule type" value="Genomic_DNA"/>
</dbReference>
<dbReference type="InterPro" id="IPR017972">
    <property type="entry name" value="Cyt_P450_CS"/>
</dbReference>
<dbReference type="OMA" id="NHTITRA"/>
<comment type="subcellular location">
    <subcellularLocation>
        <location evidence="2">Membrane</location>
        <topology evidence="2">Single-pass membrane protein</topology>
    </subcellularLocation>
</comment>
<dbReference type="PRINTS" id="PR00463">
    <property type="entry name" value="EP450I"/>
</dbReference>
<evidence type="ECO:0000256" key="13">
    <source>
        <dbReference type="PIRSR" id="PIRSR602401-1"/>
    </source>
</evidence>
<reference evidence="15 16" key="1">
    <citation type="submission" date="2016-03" db="EMBL/GenBank/DDBJ databases">
        <title>Whole genome sequencing of Grifola frondosa 9006-11.</title>
        <authorList>
            <person name="Min B."/>
            <person name="Park H."/>
            <person name="Kim J.-G."/>
            <person name="Cho H."/>
            <person name="Oh Y.-L."/>
            <person name="Kong W.-S."/>
            <person name="Choi I.-G."/>
        </authorList>
    </citation>
    <scope>NUCLEOTIDE SEQUENCE [LARGE SCALE GENOMIC DNA]</scope>
    <source>
        <strain evidence="15 16">9006-11</strain>
    </source>
</reference>
<dbReference type="GO" id="GO:0016705">
    <property type="term" value="F:oxidoreductase activity, acting on paired donors, with incorporation or reduction of molecular oxygen"/>
    <property type="evidence" value="ECO:0007669"/>
    <property type="project" value="InterPro"/>
</dbReference>
<dbReference type="InterPro" id="IPR001128">
    <property type="entry name" value="Cyt_P450"/>
</dbReference>
<dbReference type="InterPro" id="IPR050364">
    <property type="entry name" value="Cytochrome_P450_fung"/>
</dbReference>
<keyword evidence="11 14" id="KW-0503">Monooxygenase</keyword>
<evidence type="ECO:0000256" key="3">
    <source>
        <dbReference type="ARBA" id="ARBA00005179"/>
    </source>
</evidence>